<evidence type="ECO:0000313" key="3">
    <source>
        <dbReference type="Proteomes" id="UP001222932"/>
    </source>
</evidence>
<gene>
    <name evidence="2" type="ORF">CspeluHIS016_0505370</name>
</gene>
<evidence type="ECO:0000313" key="2">
    <source>
        <dbReference type="EMBL" id="GMK58505.1"/>
    </source>
</evidence>
<dbReference type="Proteomes" id="UP001222932">
    <property type="component" value="Unassembled WGS sequence"/>
</dbReference>
<keyword evidence="3" id="KW-1185">Reference proteome</keyword>
<evidence type="ECO:0000256" key="1">
    <source>
        <dbReference type="SAM" id="MobiDB-lite"/>
    </source>
</evidence>
<sequence>MKAFGGYFYPGCCPNTLPVPAPIVARVPAPGHAHRCTEYTTGRCHCDIVESDVYLSGTELDTDVQNGSISNCNSNNSRPASGYKGFSNPFFNEPREAFSGHLARLAVPIADRNQLCYAFTNNLSKAPEYISAHLESIRESLPPARIRDYKPTVTSPSKFMERLTPDASSPKMPIEVPSPSASRSQYRRKRSFFKKDNLVNIFLSPTGALTTPIFTGSHTMSLGQGRHASFSSSPVPPQFTPYHSCRPFSSGPQACSRSVVGIQRSRMSLSPDAPKASNVHHDREEWYGGSDKENPAPVVVSALAAPLGDSQEGMDYPHDTHAVGGMANDAQASRCGCRGYVHSASCRLYEDPRYECPCHYEHYVLQAEIKPGLSMDKKDYGVPEDDLVFEVRSMRSRSSEYMTGRCMAKRKGFKLRGGKLQEVELRSSSI</sequence>
<reference evidence="2" key="1">
    <citation type="journal article" date="2023" name="BMC Genomics">
        <title>Chromosome-level genome assemblies of Cutaneotrichosporon spp. (Trichosporonales, Basidiomycota) reveal imbalanced evolution between nucleotide sequences and chromosome synteny.</title>
        <authorList>
            <person name="Kobayashi Y."/>
            <person name="Kayamori A."/>
            <person name="Aoki K."/>
            <person name="Shiwa Y."/>
            <person name="Matsutani M."/>
            <person name="Fujita N."/>
            <person name="Sugita T."/>
            <person name="Iwasaki W."/>
            <person name="Tanaka N."/>
            <person name="Takashima M."/>
        </authorList>
    </citation>
    <scope>NUCLEOTIDE SEQUENCE</scope>
    <source>
        <strain evidence="2">HIS016</strain>
    </source>
</reference>
<feature type="region of interest" description="Disordered" evidence="1">
    <location>
        <begin position="160"/>
        <end position="181"/>
    </location>
</feature>
<comment type="caution">
    <text evidence="2">The sequence shown here is derived from an EMBL/GenBank/DDBJ whole genome shotgun (WGS) entry which is preliminary data.</text>
</comment>
<organism evidence="2 3">
    <name type="scientific">Cutaneotrichosporon spelunceum</name>
    <dbReference type="NCBI Taxonomy" id="1672016"/>
    <lineage>
        <taxon>Eukaryota</taxon>
        <taxon>Fungi</taxon>
        <taxon>Dikarya</taxon>
        <taxon>Basidiomycota</taxon>
        <taxon>Agaricomycotina</taxon>
        <taxon>Tremellomycetes</taxon>
        <taxon>Trichosporonales</taxon>
        <taxon>Trichosporonaceae</taxon>
        <taxon>Cutaneotrichosporon</taxon>
    </lineage>
</organism>
<reference evidence="2" key="2">
    <citation type="submission" date="2023-06" db="EMBL/GenBank/DDBJ databases">
        <authorList>
            <person name="Kobayashi Y."/>
            <person name="Kayamori A."/>
            <person name="Aoki K."/>
            <person name="Shiwa Y."/>
            <person name="Fujita N."/>
            <person name="Sugita T."/>
            <person name="Iwasaki W."/>
            <person name="Tanaka N."/>
            <person name="Takashima M."/>
        </authorList>
    </citation>
    <scope>NUCLEOTIDE SEQUENCE</scope>
    <source>
        <strain evidence="2">HIS016</strain>
    </source>
</reference>
<accession>A0AAD3YCU6</accession>
<name>A0AAD3YCU6_9TREE</name>
<dbReference type="AlphaFoldDB" id="A0AAD3YCU6"/>
<protein>
    <submittedName>
        <fullName evidence="2">Uncharacterized protein</fullName>
    </submittedName>
</protein>
<dbReference type="EMBL" id="BTCM01000005">
    <property type="protein sequence ID" value="GMK58505.1"/>
    <property type="molecule type" value="Genomic_DNA"/>
</dbReference>
<proteinExistence type="predicted"/>